<comment type="caution">
    <text evidence="7">The sequence shown here is derived from an EMBL/GenBank/DDBJ whole genome shotgun (WGS) entry which is preliminary data.</text>
</comment>
<dbReference type="AlphaFoldDB" id="A0A2U1NGR7"/>
<dbReference type="PRINTS" id="PR00259">
    <property type="entry name" value="TMFOUR"/>
</dbReference>
<keyword evidence="8" id="KW-1185">Reference proteome</keyword>
<dbReference type="InterPro" id="IPR044991">
    <property type="entry name" value="TET_plant"/>
</dbReference>
<dbReference type="PANTHER" id="PTHR32191">
    <property type="entry name" value="TETRASPANIN-8-RELATED"/>
    <property type="match status" value="1"/>
</dbReference>
<evidence type="ECO:0000313" key="8">
    <source>
        <dbReference type="Proteomes" id="UP000245207"/>
    </source>
</evidence>
<dbReference type="OrthoDB" id="664300at2759"/>
<organism evidence="7 8">
    <name type="scientific">Artemisia annua</name>
    <name type="common">Sweet wormwood</name>
    <dbReference type="NCBI Taxonomy" id="35608"/>
    <lineage>
        <taxon>Eukaryota</taxon>
        <taxon>Viridiplantae</taxon>
        <taxon>Streptophyta</taxon>
        <taxon>Embryophyta</taxon>
        <taxon>Tracheophyta</taxon>
        <taxon>Spermatophyta</taxon>
        <taxon>Magnoliopsida</taxon>
        <taxon>eudicotyledons</taxon>
        <taxon>Gunneridae</taxon>
        <taxon>Pentapetalae</taxon>
        <taxon>asterids</taxon>
        <taxon>campanulids</taxon>
        <taxon>Asterales</taxon>
        <taxon>Asteraceae</taxon>
        <taxon>Asteroideae</taxon>
        <taxon>Anthemideae</taxon>
        <taxon>Artemisiinae</taxon>
        <taxon>Artemisia</taxon>
    </lineage>
</organism>
<keyword evidence="4 6" id="KW-1133">Transmembrane helix</keyword>
<accession>A0A2U1NGR7</accession>
<evidence type="ECO:0000256" key="5">
    <source>
        <dbReference type="ARBA" id="ARBA00023136"/>
    </source>
</evidence>
<gene>
    <name evidence="7" type="ORF">CTI12_AA267860</name>
</gene>
<comment type="subcellular location">
    <subcellularLocation>
        <location evidence="1">Membrane</location>
        <topology evidence="1">Multi-pass membrane protein</topology>
    </subcellularLocation>
</comment>
<evidence type="ECO:0000256" key="2">
    <source>
        <dbReference type="ARBA" id="ARBA00006840"/>
    </source>
</evidence>
<feature type="transmembrane region" description="Helical" evidence="6">
    <location>
        <begin position="71"/>
        <end position="95"/>
    </location>
</feature>
<dbReference type="Pfam" id="PF00335">
    <property type="entry name" value="Tetraspanin"/>
    <property type="match status" value="1"/>
</dbReference>
<dbReference type="EMBL" id="PKPP01002854">
    <property type="protein sequence ID" value="PWA72715.1"/>
    <property type="molecule type" value="Genomic_DNA"/>
</dbReference>
<reference evidence="7 8" key="1">
    <citation type="journal article" date="2018" name="Mol. Plant">
        <title>The genome of Artemisia annua provides insight into the evolution of Asteraceae family and artemisinin biosynthesis.</title>
        <authorList>
            <person name="Shen Q."/>
            <person name="Zhang L."/>
            <person name="Liao Z."/>
            <person name="Wang S."/>
            <person name="Yan T."/>
            <person name="Shi P."/>
            <person name="Liu M."/>
            <person name="Fu X."/>
            <person name="Pan Q."/>
            <person name="Wang Y."/>
            <person name="Lv Z."/>
            <person name="Lu X."/>
            <person name="Zhang F."/>
            <person name="Jiang W."/>
            <person name="Ma Y."/>
            <person name="Chen M."/>
            <person name="Hao X."/>
            <person name="Li L."/>
            <person name="Tang Y."/>
            <person name="Lv G."/>
            <person name="Zhou Y."/>
            <person name="Sun X."/>
            <person name="Brodelius P.E."/>
            <person name="Rose J.K.C."/>
            <person name="Tang K."/>
        </authorList>
    </citation>
    <scope>NUCLEOTIDE SEQUENCE [LARGE SCALE GENOMIC DNA]</scope>
    <source>
        <strain evidence="8">cv. Huhao1</strain>
        <tissue evidence="7">Leaf</tissue>
    </source>
</reference>
<evidence type="ECO:0000256" key="1">
    <source>
        <dbReference type="ARBA" id="ARBA00004141"/>
    </source>
</evidence>
<dbReference type="STRING" id="35608.A0A2U1NGR7"/>
<protein>
    <submittedName>
        <fullName evidence="7">Tetraspanin/Peripherin</fullName>
    </submittedName>
</protein>
<evidence type="ECO:0000256" key="4">
    <source>
        <dbReference type="ARBA" id="ARBA00022989"/>
    </source>
</evidence>
<evidence type="ECO:0000313" key="7">
    <source>
        <dbReference type="EMBL" id="PWA72715.1"/>
    </source>
</evidence>
<feature type="transmembrane region" description="Helical" evidence="6">
    <location>
        <begin position="7"/>
        <end position="29"/>
    </location>
</feature>
<dbReference type="GO" id="GO:0009734">
    <property type="term" value="P:auxin-activated signaling pathway"/>
    <property type="evidence" value="ECO:0007669"/>
    <property type="project" value="InterPro"/>
</dbReference>
<name>A0A2U1NGR7_ARTAN</name>
<proteinExistence type="inferred from homology"/>
<feature type="transmembrane region" description="Helical" evidence="6">
    <location>
        <begin position="41"/>
        <end position="64"/>
    </location>
</feature>
<comment type="similarity">
    <text evidence="2">Belongs to the tetraspanin (TM4SF) family.</text>
</comment>
<sequence>MAVSNNIIATINFIALICSIPIIITGIWLASKPDNHCIRSLPWPIVFIGVLFLLLALTGFIGAYCNKQGLLAFYLFCNAALIITGIILLILAYIVTHPSGAYSVPGREYDEYRYMGYSEWLRDHITDPENWGSIRACLASSSVCKKMVWASYTAPQFFAAHISSLQQGFKRKGWLRLSSVCDSVCMNTEYGVILQSGCCKPPTVCGYQYVNPITWINPTNPMGDVDCIIWNNDPNELCYNCDSCKAGVLGNLRREWKEANVILIIAVIVLICLYLVAFNAYKNIHKGSKK</sequence>
<evidence type="ECO:0000256" key="3">
    <source>
        <dbReference type="ARBA" id="ARBA00022692"/>
    </source>
</evidence>
<evidence type="ECO:0000256" key="6">
    <source>
        <dbReference type="SAM" id="Phobius"/>
    </source>
</evidence>
<feature type="transmembrane region" description="Helical" evidence="6">
    <location>
        <begin position="261"/>
        <end position="281"/>
    </location>
</feature>
<dbReference type="Proteomes" id="UP000245207">
    <property type="component" value="Unassembled WGS sequence"/>
</dbReference>
<keyword evidence="5 6" id="KW-0472">Membrane</keyword>
<dbReference type="InterPro" id="IPR018499">
    <property type="entry name" value="Tetraspanin/Peripherin"/>
</dbReference>
<keyword evidence="3 6" id="KW-0812">Transmembrane</keyword>
<dbReference type="GO" id="GO:0016020">
    <property type="term" value="C:membrane"/>
    <property type="evidence" value="ECO:0007669"/>
    <property type="project" value="UniProtKB-SubCell"/>
</dbReference>